<organism evidence="3 4">
    <name type="scientific">Niveomyces insectorum RCEF 264</name>
    <dbReference type="NCBI Taxonomy" id="1081102"/>
    <lineage>
        <taxon>Eukaryota</taxon>
        <taxon>Fungi</taxon>
        <taxon>Dikarya</taxon>
        <taxon>Ascomycota</taxon>
        <taxon>Pezizomycotina</taxon>
        <taxon>Sordariomycetes</taxon>
        <taxon>Hypocreomycetidae</taxon>
        <taxon>Hypocreales</taxon>
        <taxon>Cordycipitaceae</taxon>
        <taxon>Niveomyces</taxon>
    </lineage>
</organism>
<feature type="compositionally biased region" description="Basic residues" evidence="1">
    <location>
        <begin position="802"/>
        <end position="811"/>
    </location>
</feature>
<feature type="compositionally biased region" description="Low complexity" evidence="1">
    <location>
        <begin position="1"/>
        <end position="17"/>
    </location>
</feature>
<keyword evidence="4" id="KW-1185">Reference proteome</keyword>
<keyword evidence="3" id="KW-0238">DNA-binding</keyword>
<reference evidence="3 4" key="1">
    <citation type="journal article" date="2016" name="Genome Biol. Evol.">
        <title>Divergent and convergent evolution of fungal pathogenicity.</title>
        <authorList>
            <person name="Shang Y."/>
            <person name="Xiao G."/>
            <person name="Zheng P."/>
            <person name="Cen K."/>
            <person name="Zhan S."/>
            <person name="Wang C."/>
        </authorList>
    </citation>
    <scope>NUCLEOTIDE SEQUENCE [LARGE SCALE GENOMIC DNA]</scope>
    <source>
        <strain evidence="3 4">RCEF 264</strain>
    </source>
</reference>
<evidence type="ECO:0000313" key="4">
    <source>
        <dbReference type="Proteomes" id="UP000076874"/>
    </source>
</evidence>
<dbReference type="Gene3D" id="3.30.160.60">
    <property type="entry name" value="Classic Zinc Finger"/>
    <property type="match status" value="1"/>
</dbReference>
<feature type="compositionally biased region" description="Pro residues" evidence="1">
    <location>
        <begin position="611"/>
        <end position="620"/>
    </location>
</feature>
<feature type="domain" description="C2H2-type" evidence="2">
    <location>
        <begin position="884"/>
        <end position="909"/>
    </location>
</feature>
<feature type="compositionally biased region" description="Polar residues" evidence="1">
    <location>
        <begin position="464"/>
        <end position="509"/>
    </location>
</feature>
<gene>
    <name evidence="3" type="ORF">SPI_06582</name>
</gene>
<protein>
    <submittedName>
        <fullName evidence="3">Zinc finger, C2H2-type/integrase, DNA-binding protein</fullName>
    </submittedName>
</protein>
<accession>A0A167RE80</accession>
<feature type="region of interest" description="Disordered" evidence="1">
    <location>
        <begin position="429"/>
        <end position="448"/>
    </location>
</feature>
<feature type="compositionally biased region" description="Low complexity" evidence="1">
    <location>
        <begin position="202"/>
        <end position="214"/>
    </location>
</feature>
<sequence length="1007" mass="106850">MNAAESTNATLASLASADDYGPDEIAPRGSPILQARTLRLRISTSPPPAVPEVSSSPTLPSTQSGRRSSNRRRKVKPSRGDAVLIHFMGGGKNPDIAAAAGSFEFSDSDEDEDDDDDDDEANDSEDEVEDDNEGRRSCSAPEEKVDGDGPANSIHEDGDGDGNEHGGYNAGYSYNDHDDHHRAVRGPEAEGSGHTLPQSARQEQQQQQQQQQKQKVARPKVTLAQSRSQGQAPSSSDRYRKSPEATTTTTKKRARKDRGTAGAGAEKAASLVAPNVTMSLDEVDPPPPPPPLPPSSPPSQLRRQPSPANGVSVSANRAIAALALKNMSRPETASDRSDGVKETGPSVQLPTIAAHGSVEEGDDSQLKPTGLDIPSLKQQRRSLASPHHNPPSHVNSGGQQQYYASASASTPFPLDSSARSIAEQMQLLTPASAATPRDTAPSSAAAFLAFVPPRDNRSAAGTAGPNSLATPASSAYSSNEYPSPFSPTNRSGGAVSSPTSQAEPFSTQGHADHTHHGLQAPPPRPLAGVSSLAPLPPMQQQYSLPLPSGANGVSVAPVAADATFAADVRAPAAHTAPPASATANGDSSIANGTRQHHNKHLPSLWQQLPEMMPPPEPSPTSPDDRSPAFSRASPGLPRLSSVPRHRSPSLSPNDVYHTHGRELVSPNGSLHNDGVDSLSRHNPQYSLPPINGGNAVVANGSHNGNYAANLQLTAEYDDSGIDALASPHRSVSAMVRSAPGPMSPEHLRHPVLSPGASSTPLPALVSPNSAYSHYSYHPQHQPNHNNREVNPDGSLAPYQQHQHQHQQKHSQKVIPSSSSSASLPPLPPPLPRPLPLPPPSSLLHNLQPSSSPTEPERLQHPSSSGPLSSPPAAQAAQASETGTFRCLEPGCKAAPFQTQYLLNSHANVHSSARPHYCPVPGCPRSKNGQGFKRKNEMIRHGLVHASPGYVCPFCPDREHKYPRPDNLQRHVRVHHKDKKKDDPLLRDVLSQRQDGGNRGRRRRLLSN</sequence>
<dbReference type="GO" id="GO:0003677">
    <property type="term" value="F:DNA binding"/>
    <property type="evidence" value="ECO:0007669"/>
    <property type="project" value="UniProtKB-KW"/>
</dbReference>
<feature type="region of interest" description="Disordered" evidence="1">
    <location>
        <begin position="732"/>
        <end position="881"/>
    </location>
</feature>
<feature type="compositionally biased region" description="Basic residues" evidence="1">
    <location>
        <begin position="68"/>
        <end position="77"/>
    </location>
</feature>
<dbReference type="GO" id="GO:0006357">
    <property type="term" value="P:regulation of transcription by RNA polymerase II"/>
    <property type="evidence" value="ECO:0007669"/>
    <property type="project" value="TreeGrafter"/>
</dbReference>
<feature type="compositionally biased region" description="Polar residues" evidence="1">
    <location>
        <begin position="223"/>
        <end position="236"/>
    </location>
</feature>
<evidence type="ECO:0000313" key="3">
    <source>
        <dbReference type="EMBL" id="OAA58509.1"/>
    </source>
</evidence>
<feature type="compositionally biased region" description="Basic residues" evidence="1">
    <location>
        <begin position="998"/>
        <end position="1007"/>
    </location>
</feature>
<feature type="region of interest" description="Disordered" evidence="1">
    <location>
        <begin position="571"/>
        <end position="595"/>
    </location>
</feature>
<dbReference type="SMART" id="SM00355">
    <property type="entry name" value="ZnF_C2H2"/>
    <property type="match status" value="3"/>
</dbReference>
<dbReference type="InterPro" id="IPR013087">
    <property type="entry name" value="Znf_C2H2_type"/>
</dbReference>
<feature type="compositionally biased region" description="Basic and acidic residues" evidence="1">
    <location>
        <begin position="175"/>
        <end position="188"/>
    </location>
</feature>
<feature type="compositionally biased region" description="Basic and acidic residues" evidence="1">
    <location>
        <begin position="332"/>
        <end position="341"/>
    </location>
</feature>
<feature type="region of interest" description="Disordered" evidence="1">
    <location>
        <begin position="1"/>
        <end position="417"/>
    </location>
</feature>
<name>A0A167RE80_9HYPO</name>
<feature type="compositionally biased region" description="Pro residues" evidence="1">
    <location>
        <begin position="285"/>
        <end position="297"/>
    </location>
</feature>
<feature type="compositionally biased region" description="Polar residues" evidence="1">
    <location>
        <begin position="584"/>
        <end position="593"/>
    </location>
</feature>
<feature type="compositionally biased region" description="Low complexity" evidence="1">
    <location>
        <begin position="298"/>
        <end position="307"/>
    </location>
</feature>
<feature type="region of interest" description="Disordered" evidence="1">
    <location>
        <begin position="961"/>
        <end position="1007"/>
    </location>
</feature>
<feature type="domain" description="C2H2-type" evidence="2">
    <location>
        <begin position="915"/>
        <end position="944"/>
    </location>
</feature>
<feature type="domain" description="C2H2-type" evidence="2">
    <location>
        <begin position="949"/>
        <end position="974"/>
    </location>
</feature>
<feature type="region of interest" description="Disordered" evidence="1">
    <location>
        <begin position="607"/>
        <end position="686"/>
    </location>
</feature>
<comment type="caution">
    <text evidence="3">The sequence shown here is derived from an EMBL/GenBank/DDBJ whole genome shotgun (WGS) entry which is preliminary data.</text>
</comment>
<dbReference type="EMBL" id="AZHD01000012">
    <property type="protein sequence ID" value="OAA58509.1"/>
    <property type="molecule type" value="Genomic_DNA"/>
</dbReference>
<feature type="compositionally biased region" description="Polar residues" evidence="1">
    <location>
        <begin position="755"/>
        <end position="784"/>
    </location>
</feature>
<evidence type="ECO:0000256" key="1">
    <source>
        <dbReference type="SAM" id="MobiDB-lite"/>
    </source>
</evidence>
<dbReference type="PANTHER" id="PTHR46179">
    <property type="entry name" value="ZINC FINGER PROTEIN"/>
    <property type="match status" value="1"/>
</dbReference>
<dbReference type="GO" id="GO:0005634">
    <property type="term" value="C:nucleus"/>
    <property type="evidence" value="ECO:0007669"/>
    <property type="project" value="TreeGrafter"/>
</dbReference>
<proteinExistence type="predicted"/>
<dbReference type="Proteomes" id="UP000076874">
    <property type="component" value="Unassembled WGS sequence"/>
</dbReference>
<feature type="compositionally biased region" description="Polar residues" evidence="1">
    <location>
        <begin position="392"/>
        <end position="410"/>
    </location>
</feature>
<dbReference type="OrthoDB" id="6077919at2759"/>
<feature type="compositionally biased region" description="Acidic residues" evidence="1">
    <location>
        <begin position="106"/>
        <end position="132"/>
    </location>
</feature>
<feature type="compositionally biased region" description="Low complexity" evidence="1">
    <location>
        <begin position="861"/>
        <end position="879"/>
    </location>
</feature>
<evidence type="ECO:0000259" key="2">
    <source>
        <dbReference type="SMART" id="SM00355"/>
    </source>
</evidence>
<feature type="compositionally biased region" description="Basic and acidic residues" evidence="1">
    <location>
        <begin position="133"/>
        <end position="147"/>
    </location>
</feature>
<dbReference type="STRING" id="1081102.A0A167RE80"/>
<feature type="compositionally biased region" description="Low complexity" evidence="1">
    <location>
        <begin position="841"/>
        <end position="852"/>
    </location>
</feature>
<feature type="region of interest" description="Disordered" evidence="1">
    <location>
        <begin position="455"/>
        <end position="553"/>
    </location>
</feature>
<dbReference type="PANTHER" id="PTHR46179:SF19">
    <property type="entry name" value="C2H2 FINGER DOMAIN TRANSCRIPTION FACTOR (EUROFUNG)-RELATED"/>
    <property type="match status" value="1"/>
</dbReference>
<feature type="compositionally biased region" description="Low complexity" evidence="1">
    <location>
        <begin position="571"/>
        <end position="583"/>
    </location>
</feature>
<dbReference type="AlphaFoldDB" id="A0A167RE80"/>
<feature type="compositionally biased region" description="Basic residues" evidence="1">
    <location>
        <begin position="969"/>
        <end position="978"/>
    </location>
</feature>
<dbReference type="InterPro" id="IPR051061">
    <property type="entry name" value="Zinc_finger_trans_reg"/>
</dbReference>
<feature type="compositionally biased region" description="Pro residues" evidence="1">
    <location>
        <begin position="824"/>
        <end position="840"/>
    </location>
</feature>